<keyword evidence="2" id="KW-0560">Oxidoreductase</keyword>
<comment type="similarity">
    <text evidence="1">Belongs to the short-chain dehydrogenases/reductases (SDR) family.</text>
</comment>
<keyword evidence="4" id="KW-1185">Reference proteome</keyword>
<dbReference type="PRINTS" id="PR00081">
    <property type="entry name" value="GDHRDH"/>
</dbReference>
<dbReference type="PANTHER" id="PTHR43477:SF1">
    <property type="entry name" value="DIHYDROANTICAPSIN 7-DEHYDROGENASE"/>
    <property type="match status" value="1"/>
</dbReference>
<dbReference type="SUPFAM" id="SSF51735">
    <property type="entry name" value="NAD(P)-binding Rossmann-fold domains"/>
    <property type="match status" value="1"/>
</dbReference>
<dbReference type="RefSeq" id="WP_091619728.1">
    <property type="nucleotide sequence ID" value="NZ_FNZN01000001.1"/>
</dbReference>
<reference evidence="4" key="1">
    <citation type="submission" date="2016-10" db="EMBL/GenBank/DDBJ databases">
        <authorList>
            <person name="Varghese N."/>
            <person name="Submissions S."/>
        </authorList>
    </citation>
    <scope>NUCLEOTIDE SEQUENCE [LARGE SCALE GENOMIC DNA]</scope>
    <source>
        <strain evidence="4">DSM 16471</strain>
    </source>
</reference>
<accession>A0A1H7HQV4</accession>
<dbReference type="Proteomes" id="UP000198990">
    <property type="component" value="Unassembled WGS sequence"/>
</dbReference>
<dbReference type="InterPro" id="IPR036291">
    <property type="entry name" value="NAD(P)-bd_dom_sf"/>
</dbReference>
<name>A0A1H7HQV4_9FLAO</name>
<dbReference type="EMBL" id="FNZN01000001">
    <property type="protein sequence ID" value="SEK52763.1"/>
    <property type="molecule type" value="Genomic_DNA"/>
</dbReference>
<dbReference type="OrthoDB" id="9803333at2"/>
<organism evidence="3 4">
    <name type="scientific">Maribacter orientalis</name>
    <dbReference type="NCBI Taxonomy" id="228957"/>
    <lineage>
        <taxon>Bacteria</taxon>
        <taxon>Pseudomonadati</taxon>
        <taxon>Bacteroidota</taxon>
        <taxon>Flavobacteriia</taxon>
        <taxon>Flavobacteriales</taxon>
        <taxon>Flavobacteriaceae</taxon>
        <taxon>Maribacter</taxon>
    </lineage>
</organism>
<proteinExistence type="inferred from homology"/>
<gene>
    <name evidence="3" type="ORF">SAMN04488008_101647</name>
</gene>
<protein>
    <submittedName>
        <fullName evidence="3">Enoyl-[acyl-carrier protein] reductase I</fullName>
    </submittedName>
</protein>
<sequence>MKTNFWALILGGSSGLGLATAKKLASHGYHIIIVHRDRRSDMDTIENAFDEIRVFGNQLITLNADALNAEKRPVIISDIEHQLPKGHQIKVLVHSVAKGALKPMYSESNSTLTDTDFRITFDAMALSLYDWTKALVAAKLFASDTRIISFTSEGNTKALPNYSAVSVAKVALEALTRSIALEFAPIGIKANCIQAGITMTKSLSMIPGYEQIKANALKRNPNNRLTTPDDVANAVYLLTTDEAKWITGTVIKVDGGESLI</sequence>
<dbReference type="InterPro" id="IPR051122">
    <property type="entry name" value="SDR_DHRS6-like"/>
</dbReference>
<evidence type="ECO:0000313" key="3">
    <source>
        <dbReference type="EMBL" id="SEK52763.1"/>
    </source>
</evidence>
<dbReference type="GO" id="GO:0016491">
    <property type="term" value="F:oxidoreductase activity"/>
    <property type="evidence" value="ECO:0007669"/>
    <property type="project" value="UniProtKB-KW"/>
</dbReference>
<evidence type="ECO:0000313" key="4">
    <source>
        <dbReference type="Proteomes" id="UP000198990"/>
    </source>
</evidence>
<dbReference type="PANTHER" id="PTHR43477">
    <property type="entry name" value="DIHYDROANTICAPSIN 7-DEHYDROGENASE"/>
    <property type="match status" value="1"/>
</dbReference>
<evidence type="ECO:0000256" key="1">
    <source>
        <dbReference type="ARBA" id="ARBA00006484"/>
    </source>
</evidence>
<dbReference type="InterPro" id="IPR002347">
    <property type="entry name" value="SDR_fam"/>
</dbReference>
<evidence type="ECO:0000256" key="2">
    <source>
        <dbReference type="ARBA" id="ARBA00023002"/>
    </source>
</evidence>
<dbReference type="Pfam" id="PF13561">
    <property type="entry name" value="adh_short_C2"/>
    <property type="match status" value="1"/>
</dbReference>
<dbReference type="STRING" id="228957.SAMN04488008_101647"/>
<dbReference type="AlphaFoldDB" id="A0A1H7HQV4"/>
<dbReference type="Gene3D" id="3.40.50.720">
    <property type="entry name" value="NAD(P)-binding Rossmann-like Domain"/>
    <property type="match status" value="2"/>
</dbReference>